<dbReference type="Pfam" id="PF13280">
    <property type="entry name" value="WYL"/>
    <property type="match status" value="1"/>
</dbReference>
<evidence type="ECO:0000256" key="2">
    <source>
        <dbReference type="ARBA" id="ARBA00023163"/>
    </source>
</evidence>
<dbReference type="GO" id="GO:0003700">
    <property type="term" value="F:DNA-binding transcription factor activity"/>
    <property type="evidence" value="ECO:0007669"/>
    <property type="project" value="InterPro"/>
</dbReference>
<protein>
    <submittedName>
        <fullName evidence="4">Putative DNA-binding transcriptional regulator YafY, HTH and WYL domain-containing</fullName>
    </submittedName>
</protein>
<keyword evidence="5" id="KW-1185">Reference proteome</keyword>
<dbReference type="InterPro" id="IPR013196">
    <property type="entry name" value="HTH_11"/>
</dbReference>
<keyword evidence="2" id="KW-0804">Transcription</keyword>
<reference evidence="4 5" key="1">
    <citation type="submission" date="2017-01" db="EMBL/GenBank/DDBJ databases">
        <title>Genome sequence of Rhodoferax antarcticus ANT.BR, a psychrophilic purple nonsulfur bacterium from an Antarctic microbial mat.</title>
        <authorList>
            <person name="Baker J."/>
            <person name="Riester C."/>
            <person name="Skinner B."/>
            <person name="Newell A."/>
            <person name="Swingley W."/>
            <person name="Madigan M."/>
            <person name="Jung D."/>
            <person name="Asao M."/>
            <person name="Chen M."/>
            <person name="Loughlin P."/>
            <person name="Pan H."/>
            <person name="Lin S."/>
            <person name="Li N."/>
            <person name="Shaw J."/>
            <person name="Prado M."/>
            <person name="Sherman C."/>
            <person name="Li X."/>
            <person name="Tang J."/>
            <person name="Blankenship R."/>
            <person name="Zhao T."/>
            <person name="Touchman J."/>
            <person name="Sattley M."/>
        </authorList>
    </citation>
    <scope>NUCLEOTIDE SEQUENCE [LARGE SCALE GENOMIC DNA]</scope>
    <source>
        <strain evidence="4 5">ANT.BR</strain>
    </source>
</reference>
<dbReference type="STRING" id="81479.RA876_18355"/>
<dbReference type="InterPro" id="IPR001034">
    <property type="entry name" value="DeoR_HTH"/>
</dbReference>
<gene>
    <name evidence="4" type="ORF">BLL52_0891</name>
</gene>
<dbReference type="RefSeq" id="WP_075585431.1">
    <property type="nucleotide sequence ID" value="NZ_MSYM01000007.1"/>
</dbReference>
<proteinExistence type="predicted"/>
<dbReference type="PIRSF" id="PIRSF016838">
    <property type="entry name" value="PafC"/>
    <property type="match status" value="1"/>
</dbReference>
<dbReference type="Proteomes" id="UP000185911">
    <property type="component" value="Unassembled WGS sequence"/>
</dbReference>
<dbReference type="Gene3D" id="1.10.10.10">
    <property type="entry name" value="Winged helix-like DNA-binding domain superfamily/Winged helix DNA-binding domain"/>
    <property type="match status" value="1"/>
</dbReference>
<organism evidence="4 5">
    <name type="scientific">Rhodoferax antarcticus ANT.BR</name>
    <dbReference type="NCBI Taxonomy" id="1111071"/>
    <lineage>
        <taxon>Bacteria</taxon>
        <taxon>Pseudomonadati</taxon>
        <taxon>Pseudomonadota</taxon>
        <taxon>Betaproteobacteria</taxon>
        <taxon>Burkholderiales</taxon>
        <taxon>Comamonadaceae</taxon>
        <taxon>Rhodoferax</taxon>
    </lineage>
</organism>
<evidence type="ECO:0000313" key="4">
    <source>
        <dbReference type="EMBL" id="OLP07795.1"/>
    </source>
</evidence>
<dbReference type="GO" id="GO:0003677">
    <property type="term" value="F:DNA binding"/>
    <property type="evidence" value="ECO:0007669"/>
    <property type="project" value="UniProtKB-KW"/>
</dbReference>
<dbReference type="PROSITE" id="PS51000">
    <property type="entry name" value="HTH_DEOR_2"/>
    <property type="match status" value="1"/>
</dbReference>
<dbReference type="EMBL" id="MSYM01000007">
    <property type="protein sequence ID" value="OLP07795.1"/>
    <property type="molecule type" value="Genomic_DNA"/>
</dbReference>
<sequence>MSEVVRLYRYKSLLSARRAVSAEELMASLEVSRATLKRDIAKLRDQLHVPITFNRDLGGYQMEAGHTDSELPGLWFSQEEILALVTIQQLLEQLQPGLLGAKLRPLKDRLTQLMDKNGLASQDMARRIRIVHAGKRKVAARSFEAVAAATMARKRLRIWHFNRQNGITTEREVSPQRLVHYRDNFYLDAWCHLRDDVRSFSIDAISRLEVLDTAAKEVSAKSIDQAVGTGYGIFNGAPQAWAKLKFTPERARWVAGETWHPMQESSFEADGSYLLSFPYSDDRELVGDIMRFGADVQVLAPPALRTKVQRGFLAAAAKYV</sequence>
<dbReference type="Pfam" id="PF25583">
    <property type="entry name" value="WCX"/>
    <property type="match status" value="1"/>
</dbReference>
<evidence type="ECO:0000313" key="5">
    <source>
        <dbReference type="Proteomes" id="UP000185911"/>
    </source>
</evidence>
<keyword evidence="1" id="KW-0805">Transcription regulation</keyword>
<dbReference type="PROSITE" id="PS52050">
    <property type="entry name" value="WYL"/>
    <property type="match status" value="1"/>
</dbReference>
<dbReference type="PANTHER" id="PTHR34580">
    <property type="match status" value="1"/>
</dbReference>
<accession>A0A1Q8YIH8</accession>
<name>A0A1Q8YIH8_9BURK</name>
<dbReference type="InterPro" id="IPR036388">
    <property type="entry name" value="WH-like_DNA-bd_sf"/>
</dbReference>
<dbReference type="InterPro" id="IPR026881">
    <property type="entry name" value="WYL_dom"/>
</dbReference>
<dbReference type="InterPro" id="IPR057727">
    <property type="entry name" value="WCX_dom"/>
</dbReference>
<keyword evidence="4" id="KW-0238">DNA-binding</keyword>
<feature type="domain" description="HTH deoR-type" evidence="3">
    <location>
        <begin position="3"/>
        <end position="62"/>
    </location>
</feature>
<dbReference type="InterPro" id="IPR051534">
    <property type="entry name" value="CBASS_pafABC_assoc_protein"/>
</dbReference>
<evidence type="ECO:0000256" key="1">
    <source>
        <dbReference type="ARBA" id="ARBA00023015"/>
    </source>
</evidence>
<dbReference type="InterPro" id="IPR036390">
    <property type="entry name" value="WH_DNA-bd_sf"/>
</dbReference>
<dbReference type="PANTHER" id="PTHR34580:SF3">
    <property type="entry name" value="PROTEIN PAFB"/>
    <property type="match status" value="1"/>
</dbReference>
<evidence type="ECO:0000259" key="3">
    <source>
        <dbReference type="PROSITE" id="PS51000"/>
    </source>
</evidence>
<dbReference type="Pfam" id="PF08279">
    <property type="entry name" value="HTH_11"/>
    <property type="match status" value="1"/>
</dbReference>
<dbReference type="SUPFAM" id="SSF46785">
    <property type="entry name" value="Winged helix' DNA-binding domain"/>
    <property type="match status" value="1"/>
</dbReference>
<dbReference type="InterPro" id="IPR028349">
    <property type="entry name" value="PafC-like"/>
</dbReference>
<comment type="caution">
    <text evidence="4">The sequence shown here is derived from an EMBL/GenBank/DDBJ whole genome shotgun (WGS) entry which is preliminary data.</text>
</comment>
<dbReference type="AlphaFoldDB" id="A0A1Q8YIH8"/>